<comment type="caution">
    <text evidence="7">The sequence shown here is derived from an EMBL/GenBank/DDBJ whole genome shotgun (WGS) entry which is preliminary data.</text>
</comment>
<keyword evidence="4 6" id="KW-1133">Transmembrane helix</keyword>
<comment type="similarity">
    <text evidence="2">Belongs to the autoinducer-2 exporter (AI-2E) (TC 2.A.86) family.</text>
</comment>
<feature type="transmembrane region" description="Helical" evidence="6">
    <location>
        <begin position="66"/>
        <end position="90"/>
    </location>
</feature>
<feature type="transmembrane region" description="Helical" evidence="6">
    <location>
        <begin position="7"/>
        <end position="24"/>
    </location>
</feature>
<accession>A0ABU8FA64</accession>
<gene>
    <name evidence="7" type="ORF">WAX74_18855</name>
</gene>
<dbReference type="Proteomes" id="UP001364890">
    <property type="component" value="Unassembled WGS sequence"/>
</dbReference>
<comment type="subcellular location">
    <subcellularLocation>
        <location evidence="1">Membrane</location>
        <topology evidence="1">Multi-pass membrane protein</topology>
    </subcellularLocation>
</comment>
<name>A0ABU8FA64_9BACI</name>
<keyword evidence="8" id="KW-1185">Reference proteome</keyword>
<feature type="transmembrane region" description="Helical" evidence="6">
    <location>
        <begin position="279"/>
        <end position="299"/>
    </location>
</feature>
<dbReference type="EMBL" id="JBAWSY010000025">
    <property type="protein sequence ID" value="MEI4771684.1"/>
    <property type="molecule type" value="Genomic_DNA"/>
</dbReference>
<protein>
    <submittedName>
        <fullName evidence="7">AI-2E family transporter</fullName>
    </submittedName>
</protein>
<reference evidence="7 8" key="1">
    <citation type="submission" date="2024-01" db="EMBL/GenBank/DDBJ databases">
        <title>Seven novel Bacillus-like species.</title>
        <authorList>
            <person name="Liu G."/>
        </authorList>
    </citation>
    <scope>NUCLEOTIDE SEQUENCE [LARGE SCALE GENOMIC DNA]</scope>
    <source>
        <strain evidence="7 8">FJAT-51614</strain>
    </source>
</reference>
<dbReference type="Pfam" id="PF01594">
    <property type="entry name" value="AI-2E_transport"/>
    <property type="match status" value="1"/>
</dbReference>
<feature type="transmembrane region" description="Helical" evidence="6">
    <location>
        <begin position="162"/>
        <end position="180"/>
    </location>
</feature>
<evidence type="ECO:0000256" key="2">
    <source>
        <dbReference type="ARBA" id="ARBA00009773"/>
    </source>
</evidence>
<feature type="transmembrane region" description="Helical" evidence="6">
    <location>
        <begin position="30"/>
        <end position="54"/>
    </location>
</feature>
<dbReference type="InterPro" id="IPR002549">
    <property type="entry name" value="AI-2E-like"/>
</dbReference>
<evidence type="ECO:0000313" key="7">
    <source>
        <dbReference type="EMBL" id="MEI4771684.1"/>
    </source>
</evidence>
<evidence type="ECO:0000256" key="1">
    <source>
        <dbReference type="ARBA" id="ARBA00004141"/>
    </source>
</evidence>
<evidence type="ECO:0000256" key="6">
    <source>
        <dbReference type="SAM" id="Phobius"/>
    </source>
</evidence>
<organism evidence="7 8">
    <name type="scientific">Psychrobacillus mangrovi</name>
    <dbReference type="NCBI Taxonomy" id="3117745"/>
    <lineage>
        <taxon>Bacteria</taxon>
        <taxon>Bacillati</taxon>
        <taxon>Bacillota</taxon>
        <taxon>Bacilli</taxon>
        <taxon>Bacillales</taxon>
        <taxon>Bacillaceae</taxon>
        <taxon>Psychrobacillus</taxon>
    </lineage>
</organism>
<feature type="transmembrane region" description="Helical" evidence="6">
    <location>
        <begin position="244"/>
        <end position="272"/>
    </location>
</feature>
<feature type="transmembrane region" description="Helical" evidence="6">
    <location>
        <begin position="221"/>
        <end position="238"/>
    </location>
</feature>
<feature type="transmembrane region" description="Helical" evidence="6">
    <location>
        <begin position="311"/>
        <end position="340"/>
    </location>
</feature>
<dbReference type="PANTHER" id="PTHR21716">
    <property type="entry name" value="TRANSMEMBRANE PROTEIN"/>
    <property type="match status" value="1"/>
</dbReference>
<keyword evidence="3 6" id="KW-0812">Transmembrane</keyword>
<sequence length="362" mass="40397">MANKRWFQVGVAILLTLLIIFMFMKVKTIFSPLVIVGQAIFFPLLIGGVLFYLSRPLQKWLESIKFPRWASIISVFVVIGLIGWGFYALVGPPLTKQVNDLVKNTPAFISEVEDFTRFAFSQKEKLPDLPESVQKTIEDVAGKIDTIAVSAGSLLIRFIQSLFQGIFLLVLVPFFLVYMLKDHEKFAPFIAKFFKGEKKTWIRKTLADIDDTLRSYIQGQLFVSFLVGLMLFIGYFAIGLEYALLLALFGMIMNVIPFLGPYIAVVPALIIALVQEPKLAIYVAIIMLVSQQIESNFITPNVMGKSLDIHPLTVITIILAAGNIAGLWGIILGVPTYAVIKSILKNLYAHREGIKDAATESI</sequence>
<evidence type="ECO:0000256" key="4">
    <source>
        <dbReference type="ARBA" id="ARBA00022989"/>
    </source>
</evidence>
<evidence type="ECO:0000256" key="5">
    <source>
        <dbReference type="ARBA" id="ARBA00023136"/>
    </source>
</evidence>
<keyword evidence="5 6" id="KW-0472">Membrane</keyword>
<dbReference type="PANTHER" id="PTHR21716:SF69">
    <property type="entry name" value="TRANSPORT PROTEIN YUBA-RELATED"/>
    <property type="match status" value="1"/>
</dbReference>
<proteinExistence type="inferred from homology"/>
<evidence type="ECO:0000256" key="3">
    <source>
        <dbReference type="ARBA" id="ARBA00022692"/>
    </source>
</evidence>
<dbReference type="RefSeq" id="WP_336499235.1">
    <property type="nucleotide sequence ID" value="NZ_JBAWSY010000025.1"/>
</dbReference>
<evidence type="ECO:0000313" key="8">
    <source>
        <dbReference type="Proteomes" id="UP001364890"/>
    </source>
</evidence>